<proteinExistence type="predicted"/>
<dbReference type="AlphaFoldDB" id="A0AB34PJN3"/>
<accession>A0AB34PJN3</accession>
<gene>
    <name evidence="1" type="ORF">HQ38_00460</name>
</gene>
<name>A0AB34PJN3_9PORP</name>
<dbReference type="RefSeq" id="WP_036849357.1">
    <property type="nucleotide sequence ID" value="NZ_JQJC01000002.1"/>
</dbReference>
<evidence type="ECO:0000313" key="2">
    <source>
        <dbReference type="Proteomes" id="UP000030136"/>
    </source>
</evidence>
<dbReference type="EMBL" id="JQJC01000002">
    <property type="protein sequence ID" value="KGN96791.1"/>
    <property type="molecule type" value="Genomic_DNA"/>
</dbReference>
<evidence type="ECO:0008006" key="3">
    <source>
        <dbReference type="Google" id="ProtNLM"/>
    </source>
</evidence>
<organism evidence="1 2">
    <name type="scientific">Porphyromonas crevioricanis</name>
    <dbReference type="NCBI Taxonomy" id="393921"/>
    <lineage>
        <taxon>Bacteria</taxon>
        <taxon>Pseudomonadati</taxon>
        <taxon>Bacteroidota</taxon>
        <taxon>Bacteroidia</taxon>
        <taxon>Bacteroidales</taxon>
        <taxon>Porphyromonadaceae</taxon>
        <taxon>Porphyromonas</taxon>
    </lineage>
</organism>
<reference evidence="1 2" key="1">
    <citation type="submission" date="2014-08" db="EMBL/GenBank/DDBJ databases">
        <title>Porphyromonas crevioricanis strain:COT-253_OH1447 Genome sequencing.</title>
        <authorList>
            <person name="Wallis C."/>
            <person name="Deusch O."/>
            <person name="O'Flynn C."/>
            <person name="Davis I."/>
            <person name="Jospin G."/>
            <person name="Darling A.E."/>
            <person name="Coil D.A."/>
            <person name="Alexiev A."/>
            <person name="Horsfall A."/>
            <person name="Kirkwood N."/>
            <person name="Harris S."/>
            <person name="Eisen J.A."/>
        </authorList>
    </citation>
    <scope>NUCLEOTIDE SEQUENCE [LARGE SCALE GENOMIC DNA]</scope>
    <source>
        <strain evidence="2">COT-253 OH1447</strain>
    </source>
</reference>
<evidence type="ECO:0000313" key="1">
    <source>
        <dbReference type="EMBL" id="KGN96791.1"/>
    </source>
</evidence>
<dbReference type="Proteomes" id="UP000030136">
    <property type="component" value="Unassembled WGS sequence"/>
</dbReference>
<sequence length="199" mass="22979">MARRTQRELDQDILRSISSIVLEQGVSGVNFKEVSKRARTEMSVLARRFKDESGMIRYYTQQFDYFINDALAVPSETSCFSNSLEYFRLLATQFEKALHHNKEMQEIMKWELLVNSKTTRQSARKREVTLSQLLDSITAPISEEKVNPNALLAVLVAGLYYLTLREERSTFCGLEFHTKKGRNLLVDTLVTVIEAFLKE</sequence>
<protein>
    <recommendedName>
        <fullName evidence="3">HTH tetR-type domain-containing protein</fullName>
    </recommendedName>
</protein>
<comment type="caution">
    <text evidence="1">The sequence shown here is derived from an EMBL/GenBank/DDBJ whole genome shotgun (WGS) entry which is preliminary data.</text>
</comment>